<evidence type="ECO:0000313" key="1">
    <source>
        <dbReference type="EMBL" id="KAI5684251.1"/>
    </source>
</evidence>
<protein>
    <submittedName>
        <fullName evidence="1">Uncharacterized protein</fullName>
    </submittedName>
</protein>
<organism evidence="1 2">
    <name type="scientific">Catharanthus roseus</name>
    <name type="common">Madagascar periwinkle</name>
    <name type="synonym">Vinca rosea</name>
    <dbReference type="NCBI Taxonomy" id="4058"/>
    <lineage>
        <taxon>Eukaryota</taxon>
        <taxon>Viridiplantae</taxon>
        <taxon>Streptophyta</taxon>
        <taxon>Embryophyta</taxon>
        <taxon>Tracheophyta</taxon>
        <taxon>Spermatophyta</taxon>
        <taxon>Magnoliopsida</taxon>
        <taxon>eudicotyledons</taxon>
        <taxon>Gunneridae</taxon>
        <taxon>Pentapetalae</taxon>
        <taxon>asterids</taxon>
        <taxon>lamiids</taxon>
        <taxon>Gentianales</taxon>
        <taxon>Apocynaceae</taxon>
        <taxon>Rauvolfioideae</taxon>
        <taxon>Vinceae</taxon>
        <taxon>Catharanthinae</taxon>
        <taxon>Catharanthus</taxon>
    </lineage>
</organism>
<dbReference type="EMBL" id="CM044701">
    <property type="protein sequence ID" value="KAI5684251.1"/>
    <property type="molecule type" value="Genomic_DNA"/>
</dbReference>
<name>A0ACC0CHN2_CATRO</name>
<gene>
    <name evidence="1" type="ORF">M9H77_05479</name>
</gene>
<accession>A0ACC0CHN2</accession>
<sequence>MTDDLPCMDNDDFRLGKPSNHKVFGEDMTILASYSLIGLAFDHIAKSSQLGVSSTNIIRMLSESARLMLGAEGISGGQAADLDSQHKPGIGIEQIESIYLQKTSPAIEACAVAGAIIGGASEEEINRLRKYSKYAGLLVQIKDDLLDYQEDLIAGSATYPTLIGKEKSMELMKKLVRKAKDQLVGGSMTDESEFNFEAYRLGKLNSINKALDEAVPLKEPLKLHEAMRYALFSNGRRISSVICIACCELVGGTESTVMPVACGLEMLRTGWMVVDDLPCMDNQDFRRGKPSTHIVFGESMTILVSYSLFALAFEYIAKATKLGVSSANIVRVLSETARLMIGAEGVTGGQVLDLDAQGKSGIGIEQLERMYLQKSSAGVEAMAIAGAIVGGASEEEINRLRKYCKYAGLLVQLKDDVLDEEKDSIDDKATFLKLIGKEKTIEMMEKLTEEAKDQLVGFDTEKAKTLNSFADYLARRETKCTYLFPSLLPPMTNNGSLFIPSSRTQFVKSIRCSDQPEFNFNAYRLEKLKSINQALETAVPLKESSKLHEVMRYTLLSDGTRIGSFICIACCELVGGDESTVMPVACGMEFLETAWIIIDELSCMDNHDFRRGKPSNHKVFGESNAILASYSLFALTFEHITKVNKLGVSSANIVRVLSEVARLMGAEGVATGEAADMQSKGKSGIGIEQVEYIYLHKTSAAIETCVVAGAIIGGASEEEINKLRKYGKYAGLLFQIKDDILDYEEDMIIGKATYPKLIGKEKLTEMLEKLIKEAEDQLIGFNPNKAAPLKALLRYIGNMQE</sequence>
<keyword evidence="2" id="KW-1185">Reference proteome</keyword>
<comment type="caution">
    <text evidence="1">The sequence shown here is derived from an EMBL/GenBank/DDBJ whole genome shotgun (WGS) entry which is preliminary data.</text>
</comment>
<proteinExistence type="predicted"/>
<evidence type="ECO:0000313" key="2">
    <source>
        <dbReference type="Proteomes" id="UP001060085"/>
    </source>
</evidence>
<reference evidence="2" key="1">
    <citation type="journal article" date="2023" name="Nat. Plants">
        <title>Single-cell RNA sequencing provides a high-resolution roadmap for understanding the multicellular compartmentation of specialized metabolism.</title>
        <authorList>
            <person name="Sun S."/>
            <person name="Shen X."/>
            <person name="Li Y."/>
            <person name="Li Y."/>
            <person name="Wang S."/>
            <person name="Li R."/>
            <person name="Zhang H."/>
            <person name="Shen G."/>
            <person name="Guo B."/>
            <person name="Wei J."/>
            <person name="Xu J."/>
            <person name="St-Pierre B."/>
            <person name="Chen S."/>
            <person name="Sun C."/>
        </authorList>
    </citation>
    <scope>NUCLEOTIDE SEQUENCE [LARGE SCALE GENOMIC DNA]</scope>
</reference>
<dbReference type="Proteomes" id="UP001060085">
    <property type="component" value="Linkage Group LG01"/>
</dbReference>